<dbReference type="SUPFAM" id="SSF55248">
    <property type="entry name" value="PCD-like"/>
    <property type="match status" value="1"/>
</dbReference>
<dbReference type="Pfam" id="PF01329">
    <property type="entry name" value="Pterin_4a"/>
    <property type="match status" value="1"/>
</dbReference>
<dbReference type="PANTHER" id="PTHR12599">
    <property type="entry name" value="PTERIN-4-ALPHA-CARBINOLAMINE DEHYDRATASE"/>
    <property type="match status" value="1"/>
</dbReference>
<dbReference type="NCBIfam" id="NF002019">
    <property type="entry name" value="PRK00823.1-4"/>
    <property type="match status" value="1"/>
</dbReference>
<keyword evidence="6" id="KW-1185">Reference proteome</keyword>
<dbReference type="PATRIC" id="fig|45074.5.peg.4515"/>
<gene>
    <name evidence="5" type="ORF">Lsan_4200</name>
</gene>
<dbReference type="AlphaFoldDB" id="A0A0W0YAY2"/>
<dbReference type="EC" id="4.2.1.96" evidence="4"/>
<protein>
    <recommendedName>
        <fullName evidence="4">Putative pterin-4-alpha-carbinolamine dehydratase</fullName>
        <shortName evidence="4">PHS</shortName>
        <ecNumber evidence="4">4.2.1.96</ecNumber>
    </recommendedName>
    <alternativeName>
        <fullName evidence="4">4-alpha-hydroxy-tetrahydropterin dehydratase</fullName>
    </alternativeName>
    <alternativeName>
        <fullName evidence="4">Pterin carbinolamine dehydratase</fullName>
        <shortName evidence="4">PCD</shortName>
    </alternativeName>
</protein>
<evidence type="ECO:0000313" key="6">
    <source>
        <dbReference type="Proteomes" id="UP000054703"/>
    </source>
</evidence>
<dbReference type="Gene3D" id="3.30.1360.20">
    <property type="entry name" value="Transcriptional coactivator/pterin dehydratase"/>
    <property type="match status" value="1"/>
</dbReference>
<dbReference type="STRING" id="45074.Lsan_4200"/>
<dbReference type="GO" id="GO:0008124">
    <property type="term" value="F:4-alpha-hydroxytetrahydrobiopterin dehydratase activity"/>
    <property type="evidence" value="ECO:0007669"/>
    <property type="project" value="UniProtKB-UniRule"/>
</dbReference>
<dbReference type="EMBL" id="LNYU01000091">
    <property type="protein sequence ID" value="KTD53790.1"/>
    <property type="molecule type" value="Genomic_DNA"/>
</dbReference>
<dbReference type="InterPro" id="IPR036428">
    <property type="entry name" value="PCD_sf"/>
</dbReference>
<dbReference type="OrthoDB" id="5294615at2"/>
<organism evidence="5 6">
    <name type="scientific">Legionella santicrucis</name>
    <dbReference type="NCBI Taxonomy" id="45074"/>
    <lineage>
        <taxon>Bacteria</taxon>
        <taxon>Pseudomonadati</taxon>
        <taxon>Pseudomonadota</taxon>
        <taxon>Gammaproteobacteria</taxon>
        <taxon>Legionellales</taxon>
        <taxon>Legionellaceae</taxon>
        <taxon>Legionella</taxon>
    </lineage>
</organism>
<comment type="similarity">
    <text evidence="2 4">Belongs to the pterin-4-alpha-carbinolamine dehydratase family.</text>
</comment>
<comment type="caution">
    <text evidence="5">The sequence shown here is derived from an EMBL/GenBank/DDBJ whole genome shotgun (WGS) entry which is preliminary data.</text>
</comment>
<keyword evidence="3 4" id="KW-0456">Lyase</keyword>
<evidence type="ECO:0000313" key="5">
    <source>
        <dbReference type="EMBL" id="KTD53790.1"/>
    </source>
</evidence>
<dbReference type="GO" id="GO:0006729">
    <property type="term" value="P:tetrahydrobiopterin biosynthetic process"/>
    <property type="evidence" value="ECO:0007669"/>
    <property type="project" value="InterPro"/>
</dbReference>
<dbReference type="PANTHER" id="PTHR12599:SF0">
    <property type="entry name" value="PTERIN-4-ALPHA-CARBINOLAMINE DEHYDRATASE"/>
    <property type="match status" value="1"/>
</dbReference>
<evidence type="ECO:0000256" key="1">
    <source>
        <dbReference type="ARBA" id="ARBA00001554"/>
    </source>
</evidence>
<name>A0A0W0YAY2_9GAMM</name>
<evidence type="ECO:0000256" key="4">
    <source>
        <dbReference type="HAMAP-Rule" id="MF_00434"/>
    </source>
</evidence>
<evidence type="ECO:0000256" key="2">
    <source>
        <dbReference type="ARBA" id="ARBA00006472"/>
    </source>
</evidence>
<comment type="catalytic activity">
    <reaction evidence="1 4">
        <text>(4aS,6R)-4a-hydroxy-L-erythro-5,6,7,8-tetrahydrobiopterin = (6R)-L-erythro-6,7-dihydrobiopterin + H2O</text>
        <dbReference type="Rhea" id="RHEA:11920"/>
        <dbReference type="ChEBI" id="CHEBI:15377"/>
        <dbReference type="ChEBI" id="CHEBI:15642"/>
        <dbReference type="ChEBI" id="CHEBI:43120"/>
        <dbReference type="EC" id="4.2.1.96"/>
    </reaction>
</comment>
<dbReference type="CDD" id="cd00913">
    <property type="entry name" value="PCD_DCoH_subfamily_a"/>
    <property type="match status" value="1"/>
</dbReference>
<dbReference type="Proteomes" id="UP000054703">
    <property type="component" value="Unassembled WGS sequence"/>
</dbReference>
<accession>A0A0W0YAY2</accession>
<reference evidence="5 6" key="1">
    <citation type="submission" date="2015-11" db="EMBL/GenBank/DDBJ databases">
        <title>Genomic analysis of 38 Legionella species identifies large and diverse effector repertoires.</title>
        <authorList>
            <person name="Burstein D."/>
            <person name="Amaro F."/>
            <person name="Zusman T."/>
            <person name="Lifshitz Z."/>
            <person name="Cohen O."/>
            <person name="Gilbert J.A."/>
            <person name="Pupko T."/>
            <person name="Shuman H.A."/>
            <person name="Segal G."/>
        </authorList>
    </citation>
    <scope>NUCLEOTIDE SEQUENCE [LARGE SCALE GENOMIC DNA]</scope>
    <source>
        <strain evidence="5 6">SC-63-C7</strain>
    </source>
</reference>
<dbReference type="HAMAP" id="MF_00434">
    <property type="entry name" value="Pterin_4_alpha"/>
    <property type="match status" value="1"/>
</dbReference>
<proteinExistence type="inferred from homology"/>
<sequence length="113" mass="12695">MTSDLSSKHCESCEGIGAALNAEQIKNLLPQLDKNWAVSADNRSIRRSLSFKNFYETMAFVNALAWIANTENHHPDLEIGYNYCHVHFMTHALKGLSHNDFICAAKMDKLLVG</sequence>
<evidence type="ECO:0000256" key="3">
    <source>
        <dbReference type="ARBA" id="ARBA00023239"/>
    </source>
</evidence>
<dbReference type="InterPro" id="IPR001533">
    <property type="entry name" value="Pterin_deHydtase"/>
</dbReference>
<dbReference type="RefSeq" id="WP_058516058.1">
    <property type="nucleotide sequence ID" value="NZ_CAAAIH010000008.1"/>
</dbReference>